<dbReference type="KEGG" id="ccb:Clocel_1388"/>
<keyword evidence="8" id="KW-1185">Reference proteome</keyword>
<protein>
    <recommendedName>
        <fullName evidence="5 6">Xanthine phosphoribosyltransferase</fullName>
        <shortName evidence="5">XPRTase</shortName>
        <ecNumber evidence="5 6">2.4.2.22</ecNumber>
    </recommendedName>
</protein>
<dbReference type="PANTHER" id="PTHR43864:SF1">
    <property type="entry name" value="XANTHINE PHOSPHORIBOSYLTRANSFERASE"/>
    <property type="match status" value="1"/>
</dbReference>
<comment type="subunit">
    <text evidence="5">Homodimer.</text>
</comment>
<dbReference type="InterPro" id="IPR000836">
    <property type="entry name" value="PRTase_dom"/>
</dbReference>
<comment type="similarity">
    <text evidence="5">Belongs to the purine/pyrimidine phosphoribosyltransferase family. Xpt subfamily.</text>
</comment>
<keyword evidence="2 5" id="KW-0328">Glycosyltransferase</keyword>
<comment type="function">
    <text evidence="5">Converts the preformed base xanthine, a product of nucleic acid breakdown, to xanthosine 5'-monophosphate (XMP), so it can be reused for RNA or DNA synthesis.</text>
</comment>
<evidence type="ECO:0000256" key="1">
    <source>
        <dbReference type="ARBA" id="ARBA00022490"/>
    </source>
</evidence>
<evidence type="ECO:0000256" key="5">
    <source>
        <dbReference type="HAMAP-Rule" id="MF_01184"/>
    </source>
</evidence>
<dbReference type="InterPro" id="IPR050118">
    <property type="entry name" value="Pur/Pyrimidine_PRTase"/>
</dbReference>
<feature type="binding site" evidence="5">
    <location>
        <begin position="129"/>
        <end position="133"/>
    </location>
    <ligand>
        <name>5-phospho-alpha-D-ribose 1-diphosphate</name>
        <dbReference type="ChEBI" id="CHEBI:58017"/>
    </ligand>
</feature>
<dbReference type="UniPathway" id="UPA00602">
    <property type="reaction ID" value="UER00658"/>
</dbReference>
<comment type="pathway">
    <text evidence="5">Purine metabolism; XMP biosynthesis via salvage pathway; XMP from xanthine: step 1/1.</text>
</comment>
<evidence type="ECO:0000313" key="7">
    <source>
        <dbReference type="EMBL" id="ADL51141.1"/>
    </source>
</evidence>
<dbReference type="GO" id="GO:0000310">
    <property type="term" value="F:xanthine phosphoribosyltransferase activity"/>
    <property type="evidence" value="ECO:0007669"/>
    <property type="project" value="UniProtKB-UniRule"/>
</dbReference>
<gene>
    <name evidence="5" type="primary">xpt</name>
    <name evidence="7" type="ordered locus">Clocel_1388</name>
</gene>
<keyword evidence="4 5" id="KW-0660">Purine salvage</keyword>
<dbReference type="PANTHER" id="PTHR43864">
    <property type="entry name" value="HYPOXANTHINE/GUANINE PHOSPHORIBOSYLTRANSFERASE"/>
    <property type="match status" value="1"/>
</dbReference>
<dbReference type="EMBL" id="CP002160">
    <property type="protein sequence ID" value="ADL51141.1"/>
    <property type="molecule type" value="Genomic_DNA"/>
</dbReference>
<evidence type="ECO:0000256" key="6">
    <source>
        <dbReference type="NCBIfam" id="TIGR01744"/>
    </source>
</evidence>
<dbReference type="GO" id="GO:0032265">
    <property type="term" value="P:XMP salvage"/>
    <property type="evidence" value="ECO:0007669"/>
    <property type="project" value="UniProtKB-UniRule"/>
</dbReference>
<evidence type="ECO:0000313" key="8">
    <source>
        <dbReference type="Proteomes" id="UP000002730"/>
    </source>
</evidence>
<dbReference type="OrthoDB" id="9790678at2"/>
<sequence length="191" mass="21131">MKLLKDKILNEGKVIDGKILKVDSFLNHQMDVRLFNEIGKEFRERFSNDVVTKIVTIEASGIGIACMAAEHFGNVPVVFAKKTLGANIVDETYSSDVHSFTKNQCYKVKIAKRFIDNSDKVLIIDDFLANGCAALGLIDIVRQAGAEVVGVGIVIEKGFQPGRKVVEEAGVRVESLAIIEKFDNDRVIFKE</sequence>
<reference evidence="7 8" key="1">
    <citation type="submission" date="2010-08" db="EMBL/GenBank/DDBJ databases">
        <title>Complete sequence of Clostridium cellulovorans 743B.</title>
        <authorList>
            <consortium name="US DOE Joint Genome Institute"/>
            <person name="Lucas S."/>
            <person name="Copeland A."/>
            <person name="Lapidus A."/>
            <person name="Cheng J.-F."/>
            <person name="Bruce D."/>
            <person name="Goodwin L."/>
            <person name="Pitluck S."/>
            <person name="Chertkov O."/>
            <person name="Detter J.C."/>
            <person name="Han C."/>
            <person name="Tapia R."/>
            <person name="Land M."/>
            <person name="Hauser L."/>
            <person name="Chang Y.-J."/>
            <person name="Jeffries C."/>
            <person name="Kyrpides N."/>
            <person name="Ivanova N."/>
            <person name="Mikhailova N."/>
            <person name="Hemme C.L."/>
            <person name="Woyke T."/>
        </authorList>
    </citation>
    <scope>NUCLEOTIDE SEQUENCE [LARGE SCALE GENOMIC DNA]</scope>
    <source>
        <strain evidence="8">ATCC 35296 / DSM 3052 / OCM 3 / 743B</strain>
    </source>
</reference>
<dbReference type="STRING" id="573061.Clocel_1388"/>
<accession>D9SVL7</accession>
<comment type="subcellular location">
    <subcellularLocation>
        <location evidence="5">Cytoplasm</location>
    </subcellularLocation>
</comment>
<feature type="binding site" evidence="5">
    <location>
        <position position="20"/>
    </location>
    <ligand>
        <name>xanthine</name>
        <dbReference type="ChEBI" id="CHEBI:17712"/>
    </ligand>
</feature>
<dbReference type="AlphaFoldDB" id="D9SVL7"/>
<dbReference type="eggNOG" id="COG0503">
    <property type="taxonomic scope" value="Bacteria"/>
</dbReference>
<dbReference type="GO" id="GO:0006166">
    <property type="term" value="P:purine ribonucleoside salvage"/>
    <property type="evidence" value="ECO:0007669"/>
    <property type="project" value="UniProtKB-KW"/>
</dbReference>
<organism evidence="7 8">
    <name type="scientific">Clostridium cellulovorans (strain ATCC 35296 / DSM 3052 / OCM 3 / 743B)</name>
    <dbReference type="NCBI Taxonomy" id="573061"/>
    <lineage>
        <taxon>Bacteria</taxon>
        <taxon>Bacillati</taxon>
        <taxon>Bacillota</taxon>
        <taxon>Clostridia</taxon>
        <taxon>Eubacteriales</taxon>
        <taxon>Clostridiaceae</taxon>
        <taxon>Clostridium</taxon>
    </lineage>
</organism>
<dbReference type="CDD" id="cd06223">
    <property type="entry name" value="PRTases_typeI"/>
    <property type="match status" value="1"/>
</dbReference>
<dbReference type="EC" id="2.4.2.22" evidence="5 6"/>
<dbReference type="InterPro" id="IPR010079">
    <property type="entry name" value="Xanthine_PRibTrfase"/>
</dbReference>
<dbReference type="HOGENOM" id="CLU_099015_0_0_9"/>
<evidence type="ECO:0000256" key="4">
    <source>
        <dbReference type="ARBA" id="ARBA00022726"/>
    </source>
</evidence>
<comment type="catalytic activity">
    <reaction evidence="5">
        <text>XMP + diphosphate = xanthine + 5-phospho-alpha-D-ribose 1-diphosphate</text>
        <dbReference type="Rhea" id="RHEA:10800"/>
        <dbReference type="ChEBI" id="CHEBI:17712"/>
        <dbReference type="ChEBI" id="CHEBI:33019"/>
        <dbReference type="ChEBI" id="CHEBI:57464"/>
        <dbReference type="ChEBI" id="CHEBI:58017"/>
        <dbReference type="EC" id="2.4.2.22"/>
    </reaction>
</comment>
<feature type="binding site" evidence="5">
    <location>
        <position position="27"/>
    </location>
    <ligand>
        <name>xanthine</name>
        <dbReference type="ChEBI" id="CHEBI:17712"/>
    </ligand>
</feature>
<name>D9SVL7_CLOC7</name>
<evidence type="ECO:0000256" key="3">
    <source>
        <dbReference type="ARBA" id="ARBA00022679"/>
    </source>
</evidence>
<dbReference type="GO" id="GO:0005737">
    <property type="term" value="C:cytoplasm"/>
    <property type="evidence" value="ECO:0007669"/>
    <property type="project" value="UniProtKB-SubCell"/>
</dbReference>
<dbReference type="Proteomes" id="UP000002730">
    <property type="component" value="Chromosome"/>
</dbReference>
<feature type="binding site" evidence="5">
    <location>
        <position position="157"/>
    </location>
    <ligand>
        <name>xanthine</name>
        <dbReference type="ChEBI" id="CHEBI:17712"/>
    </ligand>
</feature>
<dbReference type="GO" id="GO:0046110">
    <property type="term" value="P:xanthine metabolic process"/>
    <property type="evidence" value="ECO:0007669"/>
    <property type="project" value="UniProtKB-UniRule"/>
</dbReference>
<keyword evidence="3 5" id="KW-0808">Transferase</keyword>
<dbReference type="RefSeq" id="WP_010075996.1">
    <property type="nucleotide sequence ID" value="NC_014393.1"/>
</dbReference>
<keyword evidence="1 5" id="KW-0963">Cytoplasm</keyword>
<dbReference type="InterPro" id="IPR029057">
    <property type="entry name" value="PRTase-like"/>
</dbReference>
<dbReference type="NCBIfam" id="TIGR01744">
    <property type="entry name" value="XPRTase"/>
    <property type="match status" value="1"/>
</dbReference>
<evidence type="ECO:0000256" key="2">
    <source>
        <dbReference type="ARBA" id="ARBA00022676"/>
    </source>
</evidence>
<proteinExistence type="inferred from homology"/>
<dbReference type="Gene3D" id="3.40.50.2020">
    <property type="match status" value="1"/>
</dbReference>
<dbReference type="SUPFAM" id="SSF53271">
    <property type="entry name" value="PRTase-like"/>
    <property type="match status" value="1"/>
</dbReference>
<dbReference type="NCBIfam" id="NF006671">
    <property type="entry name" value="PRK09219.1"/>
    <property type="match status" value="1"/>
</dbReference>
<dbReference type="HAMAP" id="MF_01184">
    <property type="entry name" value="XPRTase"/>
    <property type="match status" value="1"/>
</dbReference>